<dbReference type="AlphaFoldDB" id="B9WEI5"/>
<gene>
    <name evidence="1" type="ordered locus">Cd36_85980</name>
    <name evidence="2" type="ORF">CD36_85980</name>
</gene>
<dbReference type="eggNOG" id="ENOG502QWPQ">
    <property type="taxonomic scope" value="Eukaryota"/>
</dbReference>
<dbReference type="HOGENOM" id="CLU_076697_0_0_1"/>
<dbReference type="GO" id="GO:0043022">
    <property type="term" value="F:ribosome binding"/>
    <property type="evidence" value="ECO:0007669"/>
    <property type="project" value="InterPro"/>
</dbReference>
<evidence type="ECO:0000313" key="2">
    <source>
        <dbReference type="EMBL" id="CAX43097.1"/>
    </source>
</evidence>
<evidence type="ECO:0000313" key="3">
    <source>
        <dbReference type="Proteomes" id="UP000002605"/>
    </source>
</evidence>
<name>B9WEI5_CANDC</name>
<proteinExistence type="predicted"/>
<dbReference type="RefSeq" id="XP_002419502.1">
    <property type="nucleotide sequence ID" value="XM_002419457.1"/>
</dbReference>
<evidence type="ECO:0000313" key="1">
    <source>
        <dbReference type="CGD" id="CAL0000160100"/>
    </source>
</evidence>
<dbReference type="EMBL" id="FM992690">
    <property type="protein sequence ID" value="CAX43097.1"/>
    <property type="molecule type" value="Genomic_DNA"/>
</dbReference>
<dbReference type="PIRSF" id="PIRSF022613">
    <property type="entry name" value="MBA1"/>
    <property type="match status" value="1"/>
</dbReference>
<accession>B9WEI5</accession>
<dbReference type="PANTHER" id="PTHR13333">
    <property type="entry name" value="M-AAA PROTEASE-INTERACTING PROTEIN 1, MITOCHONDRIAL"/>
    <property type="match status" value="1"/>
</dbReference>
<dbReference type="InterPro" id="IPR024621">
    <property type="entry name" value="Mba1"/>
</dbReference>
<dbReference type="GO" id="GO:0032979">
    <property type="term" value="P:protein insertion into mitochondrial inner membrane from matrix"/>
    <property type="evidence" value="ECO:0007669"/>
    <property type="project" value="InterPro"/>
</dbReference>
<dbReference type="CGD" id="CAL0000160100">
    <property type="gene designation" value="Cd36_85980"/>
</dbReference>
<dbReference type="GeneID" id="8047155"/>
<keyword evidence="3" id="KW-1185">Reference proteome</keyword>
<dbReference type="GO" id="GO:0005743">
    <property type="term" value="C:mitochondrial inner membrane"/>
    <property type="evidence" value="ECO:0007669"/>
    <property type="project" value="InterPro"/>
</dbReference>
<dbReference type="PANTHER" id="PTHR13333:SF5">
    <property type="entry name" value="M-AAA PROTEASE-INTERACTING PROTEIN 1, MITOCHONDRIAL"/>
    <property type="match status" value="1"/>
</dbReference>
<dbReference type="OrthoDB" id="19619at2759"/>
<sequence length="295" mass="33504">MFSVKRSIVGISKQSGFSKSFISSQISIRSKSSSSSSSTSGNDKYVKKKKAGMDISKVPLPYIGVMSDFYVPPKLTTCPITSWPKLITRRIMLFALNTYNIVKFKREIGVPLEFNAWKDKGIENYVRANKVFAQACSEPQLKAKASLLRRKLDHSCGKHLIESLSARSLSFPEDSKLNWELKSIQNNPKVVLFNIIPDADGIACFIQFILKLKTSQKISIVKNQEVVKEQENSVEDYLVYSMNPISKELLLVGKLFESDHLRGLKPEMDVFDQKLMQRFLKTSSDIYRTDPKQTK</sequence>
<organism evidence="2 3">
    <name type="scientific">Candida dubliniensis (strain CD36 / ATCC MYA-646 / CBS 7987 / NCPF 3949 / NRRL Y-17841)</name>
    <name type="common">Yeast</name>
    <dbReference type="NCBI Taxonomy" id="573826"/>
    <lineage>
        <taxon>Eukaryota</taxon>
        <taxon>Fungi</taxon>
        <taxon>Dikarya</taxon>
        <taxon>Ascomycota</taxon>
        <taxon>Saccharomycotina</taxon>
        <taxon>Pichiomycetes</taxon>
        <taxon>Debaryomycetaceae</taxon>
        <taxon>Candida/Lodderomyces clade</taxon>
        <taxon>Candida</taxon>
    </lineage>
</organism>
<reference evidence="2 3" key="1">
    <citation type="journal article" date="2009" name="Genome Res.">
        <title>Comparative genomics of the fungal pathogens Candida dubliniensis and Candida albicans.</title>
        <authorList>
            <person name="Jackson A.P."/>
            <person name="Gamble J.A."/>
            <person name="Yeomans T."/>
            <person name="Moran G.P."/>
            <person name="Saunders D."/>
            <person name="Harris D."/>
            <person name="Aslett M."/>
            <person name="Barrell J.F."/>
            <person name="Butler G."/>
            <person name="Citiulo F."/>
            <person name="Coleman D.C."/>
            <person name="de Groot P.W.J."/>
            <person name="Goodwin T.J."/>
            <person name="Quail M.A."/>
            <person name="McQuillan J."/>
            <person name="Munro C.A."/>
            <person name="Pain A."/>
            <person name="Poulter R.T."/>
            <person name="Rajandream M.A."/>
            <person name="Renauld H."/>
            <person name="Spiering M.J."/>
            <person name="Tivey A."/>
            <person name="Gow N.A.R."/>
            <person name="Barrell B."/>
            <person name="Sullivan D.J."/>
            <person name="Berriman M."/>
        </authorList>
    </citation>
    <scope>NUCLEOTIDE SEQUENCE [LARGE SCALE GENOMIC DNA]</scope>
    <source>
        <strain evidence="3">CD36 / ATCC MYA-646 / CBS 7987 / NCPF 3949 / NRRL Y-17841</strain>
    </source>
</reference>
<dbReference type="Pfam" id="PF07961">
    <property type="entry name" value="MBA1"/>
    <property type="match status" value="1"/>
</dbReference>
<protein>
    <submittedName>
        <fullName evidence="2">Mitochondrial respiratory complex assembly protein, putative</fullName>
    </submittedName>
</protein>
<dbReference type="InterPro" id="IPR012483">
    <property type="entry name" value="Mba1_Saccharomycetales"/>
</dbReference>
<dbReference type="KEGG" id="cdu:CD36_85980"/>
<dbReference type="Proteomes" id="UP000002605">
    <property type="component" value="Chromosome 3"/>
</dbReference>
<dbReference type="VEuPathDB" id="FungiDB:CD36_85980"/>